<dbReference type="GO" id="GO:0016740">
    <property type="term" value="F:transferase activity"/>
    <property type="evidence" value="ECO:0007669"/>
    <property type="project" value="UniProtKB-KW"/>
</dbReference>
<organism evidence="3 4">
    <name type="scientific">Piscinibacter terrae</name>
    <dbReference type="NCBI Taxonomy" id="2496871"/>
    <lineage>
        <taxon>Bacteria</taxon>
        <taxon>Pseudomonadati</taxon>
        <taxon>Pseudomonadota</taxon>
        <taxon>Betaproteobacteria</taxon>
        <taxon>Burkholderiales</taxon>
        <taxon>Sphaerotilaceae</taxon>
        <taxon>Piscinibacter</taxon>
    </lineage>
</organism>
<dbReference type="SUPFAM" id="SSF53448">
    <property type="entry name" value="Nucleotide-diphospho-sugar transferases"/>
    <property type="match status" value="1"/>
</dbReference>
<protein>
    <submittedName>
        <fullName evidence="3">Glycosyltransferase</fullName>
    </submittedName>
</protein>
<reference evidence="3 4" key="2">
    <citation type="submission" date="2018-12" db="EMBL/GenBank/DDBJ databases">
        <title>Rhizobacter gummiphilus sp. nov., a rubber-degrading bacterium isolated from the soil of a botanical garden in Japan.</title>
        <authorList>
            <person name="Shunsuke S.S."/>
        </authorList>
    </citation>
    <scope>NUCLEOTIDE SEQUENCE [LARGE SCALE GENOMIC DNA]</scope>
    <source>
        <strain evidence="3 4">S-16</strain>
    </source>
</reference>
<dbReference type="InterPro" id="IPR001173">
    <property type="entry name" value="Glyco_trans_2-like"/>
</dbReference>
<dbReference type="PANTHER" id="PTHR43685:SF3">
    <property type="entry name" value="SLR2126 PROTEIN"/>
    <property type="match status" value="1"/>
</dbReference>
<name>A0A3N7JSZ4_9BURK</name>
<evidence type="ECO:0000259" key="2">
    <source>
        <dbReference type="Pfam" id="PF00535"/>
    </source>
</evidence>
<comment type="caution">
    <text evidence="3">The sequence shown here is derived from an EMBL/GenBank/DDBJ whole genome shotgun (WGS) entry which is preliminary data.</text>
</comment>
<evidence type="ECO:0000313" key="4">
    <source>
        <dbReference type="Proteomes" id="UP000267464"/>
    </source>
</evidence>
<dbReference type="InterPro" id="IPR050834">
    <property type="entry name" value="Glycosyltransf_2"/>
</dbReference>
<evidence type="ECO:0000256" key="1">
    <source>
        <dbReference type="SAM" id="Phobius"/>
    </source>
</evidence>
<dbReference type="Pfam" id="PF00535">
    <property type="entry name" value="Glycos_transf_2"/>
    <property type="match status" value="1"/>
</dbReference>
<keyword evidence="1" id="KW-1133">Transmembrane helix</keyword>
<dbReference type="EMBL" id="QUSW01000008">
    <property type="protein sequence ID" value="RQP22105.1"/>
    <property type="molecule type" value="Genomic_DNA"/>
</dbReference>
<sequence>MLQLGCAGPRLRTGLAAPGRATPHRLDMILASVVIPTHNRRVLLQRLLRSLAAQTLPSDQFEVLIVHNHTADGTEEMAREWCAQQPFKARYFPKNYNGPTRSREFGARSAEGRYVVFIDDDCIATPDWLAQGIAAFDAKSDAPIGLVQGMTTPMPDQPQRFPFKTINIVEPTVFFETCNIFYRKEAFEKVGGFSEDFLDRFYGEDTDLGWKVTQGGYAAGFAPGALAHHEVFQVTFKQWLAEPLHFKNLPYLVKKYPALRERMFAHYFLTRDTCFFNLLWLAVLLSPLSAWAGLLALPYFIERLRGGSHVGGWKLRILRVIAGLPRNLFMWWALLRGSLRARTVLL</sequence>
<keyword evidence="4" id="KW-1185">Reference proteome</keyword>
<dbReference type="AlphaFoldDB" id="A0A3N7JSZ4"/>
<accession>A0A3N7JSZ4</accession>
<proteinExistence type="predicted"/>
<dbReference type="PANTHER" id="PTHR43685">
    <property type="entry name" value="GLYCOSYLTRANSFERASE"/>
    <property type="match status" value="1"/>
</dbReference>
<keyword evidence="1" id="KW-0812">Transmembrane</keyword>
<dbReference type="Gene3D" id="3.90.550.10">
    <property type="entry name" value="Spore Coat Polysaccharide Biosynthesis Protein SpsA, Chain A"/>
    <property type="match status" value="1"/>
</dbReference>
<evidence type="ECO:0000313" key="3">
    <source>
        <dbReference type="EMBL" id="RQP22105.1"/>
    </source>
</evidence>
<feature type="transmembrane region" description="Helical" evidence="1">
    <location>
        <begin position="278"/>
        <end position="301"/>
    </location>
</feature>
<reference evidence="3 4" key="1">
    <citation type="submission" date="2018-08" db="EMBL/GenBank/DDBJ databases">
        <authorList>
            <person name="Khan S.A."/>
            <person name="Jeon C.O."/>
            <person name="Chun B.H."/>
            <person name="Jeong S.E."/>
        </authorList>
    </citation>
    <scope>NUCLEOTIDE SEQUENCE [LARGE SCALE GENOMIC DNA]</scope>
    <source>
        <strain evidence="3 4">S-16</strain>
    </source>
</reference>
<keyword evidence="3" id="KW-0808">Transferase</keyword>
<keyword evidence="1" id="KW-0472">Membrane</keyword>
<dbReference type="InterPro" id="IPR029044">
    <property type="entry name" value="Nucleotide-diphossugar_trans"/>
</dbReference>
<feature type="domain" description="Glycosyltransferase 2-like" evidence="2">
    <location>
        <begin position="32"/>
        <end position="190"/>
    </location>
</feature>
<dbReference type="Proteomes" id="UP000267464">
    <property type="component" value="Unassembled WGS sequence"/>
</dbReference>
<gene>
    <name evidence="3" type="ORF">DZC73_24155</name>
</gene>